<accession>A0A8B9QMA3</accession>
<dbReference type="Gene3D" id="2.60.40.10">
    <property type="entry name" value="Immunoglobulins"/>
    <property type="match status" value="1"/>
</dbReference>
<dbReference type="InterPro" id="IPR048668">
    <property type="entry name" value="IL3RB_N"/>
</dbReference>
<sequence length="63" mass="7379">MLSCHTCNSHFVSMKTETTFFIPMQTLHCYPDYNSLTTCTWMECSEAHQFLNMTLNFNHSHGK</sequence>
<feature type="domain" description="Cytokine receptor common subunit beta N-terminal" evidence="1">
    <location>
        <begin position="22"/>
        <end position="58"/>
    </location>
</feature>
<organism evidence="2 3">
    <name type="scientific">Anas platyrhynchos</name>
    <name type="common">Mallard</name>
    <name type="synonym">Anas boschas</name>
    <dbReference type="NCBI Taxonomy" id="8839"/>
    <lineage>
        <taxon>Eukaryota</taxon>
        <taxon>Metazoa</taxon>
        <taxon>Chordata</taxon>
        <taxon>Craniata</taxon>
        <taxon>Vertebrata</taxon>
        <taxon>Euteleostomi</taxon>
        <taxon>Archelosauria</taxon>
        <taxon>Archosauria</taxon>
        <taxon>Dinosauria</taxon>
        <taxon>Saurischia</taxon>
        <taxon>Theropoda</taxon>
        <taxon>Coelurosauria</taxon>
        <taxon>Aves</taxon>
        <taxon>Neognathae</taxon>
        <taxon>Galloanserae</taxon>
        <taxon>Anseriformes</taxon>
        <taxon>Anatidae</taxon>
        <taxon>Anatinae</taxon>
        <taxon>Anas</taxon>
    </lineage>
</organism>
<dbReference type="InterPro" id="IPR036116">
    <property type="entry name" value="FN3_sf"/>
</dbReference>
<name>A0A8B9QMA3_ANAPL</name>
<reference evidence="2" key="3">
    <citation type="submission" date="2025-09" db="UniProtKB">
        <authorList>
            <consortium name="Ensembl"/>
        </authorList>
    </citation>
    <scope>IDENTIFICATION</scope>
</reference>
<proteinExistence type="predicted"/>
<dbReference type="Pfam" id="PF21460">
    <property type="entry name" value="IL3Rb_N"/>
    <property type="match status" value="1"/>
</dbReference>
<reference evidence="2" key="2">
    <citation type="submission" date="2025-08" db="UniProtKB">
        <authorList>
            <consortium name="Ensembl"/>
        </authorList>
    </citation>
    <scope>IDENTIFICATION</scope>
</reference>
<evidence type="ECO:0000313" key="3">
    <source>
        <dbReference type="Proteomes" id="UP000694400"/>
    </source>
</evidence>
<dbReference type="InterPro" id="IPR013783">
    <property type="entry name" value="Ig-like_fold"/>
</dbReference>
<protein>
    <recommendedName>
        <fullName evidence="1">Cytokine receptor common subunit beta N-terminal domain-containing protein</fullName>
    </recommendedName>
</protein>
<dbReference type="Ensembl" id="ENSAPLT00020000076.1">
    <property type="protein sequence ID" value="ENSAPLP00020000071.1"/>
    <property type="gene ID" value="ENSAPLG00020000065.1"/>
</dbReference>
<evidence type="ECO:0000259" key="1">
    <source>
        <dbReference type="Pfam" id="PF21460"/>
    </source>
</evidence>
<evidence type="ECO:0000313" key="2">
    <source>
        <dbReference type="Ensembl" id="ENSAPLP00020000071.1"/>
    </source>
</evidence>
<dbReference type="Proteomes" id="UP000694400">
    <property type="component" value="Chromosome 1"/>
</dbReference>
<dbReference type="SUPFAM" id="SSF49265">
    <property type="entry name" value="Fibronectin type III"/>
    <property type="match status" value="1"/>
</dbReference>
<dbReference type="AlphaFoldDB" id="A0A8B9QMA3"/>
<reference evidence="2" key="1">
    <citation type="submission" date="2019-08" db="EMBL/GenBank/DDBJ databases">
        <title>Three high-quality genomes provides insights into domestication of ducks.</title>
        <authorList>
            <person name="Hou Z.C."/>
            <person name="Zhu F."/>
            <person name="Yin Z.T."/>
            <person name="Zhang F."/>
        </authorList>
    </citation>
    <scope>NUCLEOTIDE SEQUENCE [LARGE SCALE GENOMIC DNA]</scope>
</reference>